<sequence>MSSIAKIKIDEIDRKILRLLQENSRWTYKEIAQKINLSLTPVHDRIKRLENEGIIEKYVGILNKKKLGIDLTVYSQVTLLKQTKEVSGKFDSEIRNLPEVLECHFVSGSFDYLLKIAVSDMDAYHQFHQLKLSAIEGVSLINSFFVMSEVKSTTEIKI</sequence>
<evidence type="ECO:0000313" key="5">
    <source>
        <dbReference type="EMBL" id="MFC3809081.1"/>
    </source>
</evidence>
<dbReference type="InterPro" id="IPR011008">
    <property type="entry name" value="Dimeric_a/b-barrel"/>
</dbReference>
<dbReference type="PANTHER" id="PTHR30154:SF34">
    <property type="entry name" value="TRANSCRIPTIONAL REGULATOR AZLB"/>
    <property type="match status" value="1"/>
</dbReference>
<dbReference type="RefSeq" id="WP_379833621.1">
    <property type="nucleotide sequence ID" value="NZ_JBHRYQ010000001.1"/>
</dbReference>
<dbReference type="InterPro" id="IPR019885">
    <property type="entry name" value="Tscrpt_reg_HTH_AsnC-type_CS"/>
</dbReference>
<accession>A0ABV7YQD0</accession>
<dbReference type="InterPro" id="IPR036388">
    <property type="entry name" value="WH-like_DNA-bd_sf"/>
</dbReference>
<dbReference type="InterPro" id="IPR019887">
    <property type="entry name" value="Tscrpt_reg_AsnC/Lrp_C"/>
</dbReference>
<name>A0ABV7YQD0_9BACT</name>
<keyword evidence="2" id="KW-0238">DNA-binding</keyword>
<protein>
    <submittedName>
        <fullName evidence="5">Lrp/AsnC family transcriptional regulator</fullName>
    </submittedName>
</protein>
<dbReference type="InterPro" id="IPR011991">
    <property type="entry name" value="ArsR-like_HTH"/>
</dbReference>
<dbReference type="Proteomes" id="UP001595616">
    <property type="component" value="Unassembled WGS sequence"/>
</dbReference>
<keyword evidence="3" id="KW-0804">Transcription</keyword>
<feature type="domain" description="HTH asnC-type" evidence="4">
    <location>
        <begin position="9"/>
        <end position="70"/>
    </location>
</feature>
<dbReference type="PROSITE" id="PS00519">
    <property type="entry name" value="HTH_ASNC_1"/>
    <property type="match status" value="1"/>
</dbReference>
<dbReference type="PANTHER" id="PTHR30154">
    <property type="entry name" value="LEUCINE-RESPONSIVE REGULATORY PROTEIN"/>
    <property type="match status" value="1"/>
</dbReference>
<evidence type="ECO:0000313" key="6">
    <source>
        <dbReference type="Proteomes" id="UP001595616"/>
    </source>
</evidence>
<reference evidence="6" key="1">
    <citation type="journal article" date="2019" name="Int. J. Syst. Evol. Microbiol.">
        <title>The Global Catalogue of Microorganisms (GCM) 10K type strain sequencing project: providing services to taxonomists for standard genome sequencing and annotation.</title>
        <authorList>
            <consortium name="The Broad Institute Genomics Platform"/>
            <consortium name="The Broad Institute Genome Sequencing Center for Infectious Disease"/>
            <person name="Wu L."/>
            <person name="Ma J."/>
        </authorList>
    </citation>
    <scope>NUCLEOTIDE SEQUENCE [LARGE SCALE GENOMIC DNA]</scope>
    <source>
        <strain evidence="6">CECT 7956</strain>
    </source>
</reference>
<evidence type="ECO:0000256" key="2">
    <source>
        <dbReference type="ARBA" id="ARBA00023125"/>
    </source>
</evidence>
<dbReference type="InterPro" id="IPR019888">
    <property type="entry name" value="Tscrpt_reg_AsnC-like"/>
</dbReference>
<dbReference type="SUPFAM" id="SSF46785">
    <property type="entry name" value="Winged helix' DNA-binding domain"/>
    <property type="match status" value="1"/>
</dbReference>
<evidence type="ECO:0000256" key="1">
    <source>
        <dbReference type="ARBA" id="ARBA00023015"/>
    </source>
</evidence>
<dbReference type="Pfam" id="PF01037">
    <property type="entry name" value="AsnC_trans_reg"/>
    <property type="match status" value="1"/>
</dbReference>
<dbReference type="PROSITE" id="PS50956">
    <property type="entry name" value="HTH_ASNC_2"/>
    <property type="match status" value="1"/>
</dbReference>
<keyword evidence="1" id="KW-0805">Transcription regulation</keyword>
<dbReference type="CDD" id="cd00090">
    <property type="entry name" value="HTH_ARSR"/>
    <property type="match status" value="1"/>
</dbReference>
<dbReference type="InterPro" id="IPR000485">
    <property type="entry name" value="AsnC-type_HTH_dom"/>
</dbReference>
<keyword evidence="6" id="KW-1185">Reference proteome</keyword>
<dbReference type="PRINTS" id="PR00033">
    <property type="entry name" value="HTHASNC"/>
</dbReference>
<gene>
    <name evidence="5" type="ORF">ACFOOI_00325</name>
</gene>
<dbReference type="Gene3D" id="3.30.70.920">
    <property type="match status" value="1"/>
</dbReference>
<comment type="caution">
    <text evidence="5">The sequence shown here is derived from an EMBL/GenBank/DDBJ whole genome shotgun (WGS) entry which is preliminary data.</text>
</comment>
<evidence type="ECO:0000259" key="4">
    <source>
        <dbReference type="PROSITE" id="PS50956"/>
    </source>
</evidence>
<dbReference type="Gene3D" id="1.10.10.10">
    <property type="entry name" value="Winged helix-like DNA-binding domain superfamily/Winged helix DNA-binding domain"/>
    <property type="match status" value="1"/>
</dbReference>
<organism evidence="5 6">
    <name type="scientific">Lacihabitans lacunae</name>
    <dbReference type="NCBI Taxonomy" id="1028214"/>
    <lineage>
        <taxon>Bacteria</taxon>
        <taxon>Pseudomonadati</taxon>
        <taxon>Bacteroidota</taxon>
        <taxon>Cytophagia</taxon>
        <taxon>Cytophagales</taxon>
        <taxon>Leadbetterellaceae</taxon>
        <taxon>Lacihabitans</taxon>
    </lineage>
</organism>
<dbReference type="Pfam" id="PF13412">
    <property type="entry name" value="HTH_24"/>
    <property type="match status" value="1"/>
</dbReference>
<proteinExistence type="predicted"/>
<dbReference type="SUPFAM" id="SSF54909">
    <property type="entry name" value="Dimeric alpha+beta barrel"/>
    <property type="match status" value="1"/>
</dbReference>
<dbReference type="InterPro" id="IPR036390">
    <property type="entry name" value="WH_DNA-bd_sf"/>
</dbReference>
<evidence type="ECO:0000256" key="3">
    <source>
        <dbReference type="ARBA" id="ARBA00023163"/>
    </source>
</evidence>
<dbReference type="EMBL" id="JBHRYQ010000001">
    <property type="protein sequence ID" value="MFC3809081.1"/>
    <property type="molecule type" value="Genomic_DNA"/>
</dbReference>
<dbReference type="SMART" id="SM00344">
    <property type="entry name" value="HTH_ASNC"/>
    <property type="match status" value="1"/>
</dbReference>